<dbReference type="PROSITE" id="PS50044">
    <property type="entry name" value="SIGMA54_3"/>
    <property type="match status" value="1"/>
</dbReference>
<dbReference type="Gene3D" id="1.10.10.1330">
    <property type="entry name" value="RNA polymerase sigma-54 factor, core-binding domain"/>
    <property type="match status" value="1"/>
</dbReference>
<dbReference type="EMBL" id="FOXQ01000001">
    <property type="protein sequence ID" value="SFP68140.1"/>
    <property type="molecule type" value="Genomic_DNA"/>
</dbReference>
<protein>
    <submittedName>
        <fullName evidence="12">RNA polymerase, sigma 54 subunit, RpoN/SigL</fullName>
    </submittedName>
</protein>
<dbReference type="Pfam" id="PF04552">
    <property type="entry name" value="Sigma54_DBD"/>
    <property type="match status" value="1"/>
</dbReference>
<evidence type="ECO:0000313" key="12">
    <source>
        <dbReference type="EMBL" id="SFP68140.1"/>
    </source>
</evidence>
<keyword evidence="6" id="KW-0731">Sigma factor</keyword>
<evidence type="ECO:0000256" key="5">
    <source>
        <dbReference type="ARBA" id="ARBA00023015"/>
    </source>
</evidence>
<dbReference type="InterPro" id="IPR038709">
    <property type="entry name" value="RpoN_core-bd_sf"/>
</dbReference>
<feature type="compositionally biased region" description="Basic and acidic residues" evidence="9">
    <location>
        <begin position="51"/>
        <end position="66"/>
    </location>
</feature>
<dbReference type="STRING" id="1465490.SAMN05444277_101687"/>
<evidence type="ECO:0000256" key="2">
    <source>
        <dbReference type="ARBA" id="ARBA00022478"/>
    </source>
</evidence>
<evidence type="ECO:0000256" key="6">
    <source>
        <dbReference type="ARBA" id="ARBA00023082"/>
    </source>
</evidence>
<comment type="similarity">
    <text evidence="1">Belongs to the sigma-54 factor family.</text>
</comment>
<dbReference type="Pfam" id="PF00309">
    <property type="entry name" value="Sigma54_AID"/>
    <property type="match status" value="1"/>
</dbReference>
<feature type="domain" description="RNA polymerase sigma factor 54 core-binding" evidence="11">
    <location>
        <begin position="123"/>
        <end position="314"/>
    </location>
</feature>
<organism evidence="12 13">
    <name type="scientific">Parafilimonas terrae</name>
    <dbReference type="NCBI Taxonomy" id="1465490"/>
    <lineage>
        <taxon>Bacteria</taxon>
        <taxon>Pseudomonadati</taxon>
        <taxon>Bacteroidota</taxon>
        <taxon>Chitinophagia</taxon>
        <taxon>Chitinophagales</taxon>
        <taxon>Chitinophagaceae</taxon>
        <taxon>Parafilimonas</taxon>
    </lineage>
</organism>
<dbReference type="InterPro" id="IPR007634">
    <property type="entry name" value="RNA_pol_sigma_54_DNA-bd"/>
</dbReference>
<evidence type="ECO:0000256" key="3">
    <source>
        <dbReference type="ARBA" id="ARBA00022679"/>
    </source>
</evidence>
<dbReference type="Pfam" id="PF04963">
    <property type="entry name" value="Sigma54_CBD"/>
    <property type="match status" value="1"/>
</dbReference>
<dbReference type="InterPro" id="IPR000394">
    <property type="entry name" value="RNA_pol_sigma_54"/>
</dbReference>
<dbReference type="GO" id="GO:0016779">
    <property type="term" value="F:nucleotidyltransferase activity"/>
    <property type="evidence" value="ECO:0007669"/>
    <property type="project" value="UniProtKB-KW"/>
</dbReference>
<dbReference type="PANTHER" id="PTHR32248:SF4">
    <property type="entry name" value="RNA POLYMERASE SIGMA-54 FACTOR"/>
    <property type="match status" value="1"/>
</dbReference>
<gene>
    <name evidence="12" type="ORF">SAMN05444277_101687</name>
</gene>
<evidence type="ECO:0000256" key="9">
    <source>
        <dbReference type="SAM" id="MobiDB-lite"/>
    </source>
</evidence>
<dbReference type="PROSITE" id="PS00718">
    <property type="entry name" value="SIGMA54_2"/>
    <property type="match status" value="1"/>
</dbReference>
<evidence type="ECO:0000259" key="10">
    <source>
        <dbReference type="Pfam" id="PF04552"/>
    </source>
</evidence>
<dbReference type="GO" id="GO:0000428">
    <property type="term" value="C:DNA-directed RNA polymerase complex"/>
    <property type="evidence" value="ECO:0007669"/>
    <property type="project" value="UniProtKB-KW"/>
</dbReference>
<feature type="compositionally biased region" description="Acidic residues" evidence="9">
    <location>
        <begin position="67"/>
        <end position="80"/>
    </location>
</feature>
<dbReference type="AlphaFoldDB" id="A0A1I5SBQ3"/>
<name>A0A1I5SBQ3_9BACT</name>
<keyword evidence="2" id="KW-0240">DNA-directed RNA polymerase</keyword>
<dbReference type="InterPro" id="IPR007046">
    <property type="entry name" value="RNA_pol_sigma_54_core-bd"/>
</dbReference>
<proteinExistence type="inferred from homology"/>
<dbReference type="GO" id="GO:0006352">
    <property type="term" value="P:DNA-templated transcription initiation"/>
    <property type="evidence" value="ECO:0007669"/>
    <property type="project" value="InterPro"/>
</dbReference>
<dbReference type="PIRSF" id="PIRSF000774">
    <property type="entry name" value="RpoN"/>
    <property type="match status" value="1"/>
</dbReference>
<dbReference type="PRINTS" id="PR00045">
    <property type="entry name" value="SIGMA54FCT"/>
</dbReference>
<keyword evidence="8" id="KW-0804">Transcription</keyword>
<evidence type="ECO:0000259" key="11">
    <source>
        <dbReference type="Pfam" id="PF04963"/>
    </source>
</evidence>
<dbReference type="Gene3D" id="1.10.10.60">
    <property type="entry name" value="Homeodomain-like"/>
    <property type="match status" value="1"/>
</dbReference>
<dbReference type="GO" id="GO:0016987">
    <property type="term" value="F:sigma factor activity"/>
    <property type="evidence" value="ECO:0007669"/>
    <property type="project" value="UniProtKB-KW"/>
</dbReference>
<evidence type="ECO:0000256" key="4">
    <source>
        <dbReference type="ARBA" id="ARBA00022695"/>
    </source>
</evidence>
<keyword evidence="4" id="KW-0548">Nucleotidyltransferase</keyword>
<keyword evidence="5" id="KW-0805">Transcription regulation</keyword>
<feature type="region of interest" description="Disordered" evidence="9">
    <location>
        <begin position="42"/>
        <end position="80"/>
    </location>
</feature>
<evidence type="ECO:0000256" key="7">
    <source>
        <dbReference type="ARBA" id="ARBA00023125"/>
    </source>
</evidence>
<reference evidence="12 13" key="1">
    <citation type="submission" date="2016-10" db="EMBL/GenBank/DDBJ databases">
        <authorList>
            <person name="de Groot N.N."/>
        </authorList>
    </citation>
    <scope>NUCLEOTIDE SEQUENCE [LARGE SCALE GENOMIC DNA]</scope>
    <source>
        <strain evidence="12 13">DSM 28286</strain>
    </source>
</reference>
<evidence type="ECO:0000256" key="8">
    <source>
        <dbReference type="ARBA" id="ARBA00023163"/>
    </source>
</evidence>
<dbReference type="GO" id="GO:0001216">
    <property type="term" value="F:DNA-binding transcription activator activity"/>
    <property type="evidence" value="ECO:0007669"/>
    <property type="project" value="InterPro"/>
</dbReference>
<dbReference type="Proteomes" id="UP000199031">
    <property type="component" value="Unassembled WGS sequence"/>
</dbReference>
<evidence type="ECO:0000256" key="1">
    <source>
        <dbReference type="ARBA" id="ARBA00008798"/>
    </source>
</evidence>
<keyword evidence="3" id="KW-0808">Transferase</keyword>
<keyword evidence="13" id="KW-1185">Reference proteome</keyword>
<dbReference type="GO" id="GO:0003677">
    <property type="term" value="F:DNA binding"/>
    <property type="evidence" value="ECO:0007669"/>
    <property type="project" value="UniProtKB-KW"/>
</dbReference>
<feature type="domain" description="RNA polymerase sigma factor 54 DNA-binding" evidence="10">
    <location>
        <begin position="337"/>
        <end position="494"/>
    </location>
</feature>
<dbReference type="PANTHER" id="PTHR32248">
    <property type="entry name" value="RNA POLYMERASE SIGMA-54 FACTOR"/>
    <property type="match status" value="1"/>
</dbReference>
<evidence type="ECO:0000313" key="13">
    <source>
        <dbReference type="Proteomes" id="UP000199031"/>
    </source>
</evidence>
<dbReference type="NCBIfam" id="TIGR02395">
    <property type="entry name" value="rpoN_sigma"/>
    <property type="match status" value="1"/>
</dbReference>
<dbReference type="OrthoDB" id="9814402at2"/>
<accession>A0A1I5SBQ3</accession>
<keyword evidence="7" id="KW-0238">DNA-binding</keyword>
<sequence length="496" mass="57180">MALSQSLQQKLLQRLSPQQIQLMKLLQIPTAILDERIKEELEENPALEVGEEGREEGFEEHEHNNEEFEQANDEEYDGSEEEYGNIDISEYVNDGDDEIADYKLRDDNYGDNEEQKTVPLRVETTLHDILVDQLGMLSLDERKLKIAEQIVGSIDDDGYLRRELSSIVDDLAFRQNIDSDEAEVEDLIKLIQQFDPPGVCARNLQECLMLQLLRQQADGRDVTLSIQVIEKYFDEFTKKHYEKIQRGLGISDEELKDVINLILKLNPRPGGNVGEINKAESYIIPDFFIINNAGKLELTLNSKNAPDLRISEGYRDMLKEYDRGSKKDKRQKEAVMFIKQKIDSAKWFIDMIKQRQNTLLSTMGAIMHYQKDFFLTGDETTLKPMILKDIAEITGLDISTVSRVANSKFVQTEFGTYRLKFFFSESLSTDSGEEVSTREVKKILSDLVEAESKKKPLSDERLTELLQEKGYNIARRTVAKYREQLNIPVARLRKEL</sequence>